<dbReference type="InterPro" id="IPR003594">
    <property type="entry name" value="HATPase_dom"/>
</dbReference>
<dbReference type="SUPFAM" id="SSF47384">
    <property type="entry name" value="Homodimeric domain of signal transducing histidine kinase"/>
    <property type="match status" value="1"/>
</dbReference>
<dbReference type="Pfam" id="PF11808">
    <property type="entry name" value="PhoR"/>
    <property type="match status" value="1"/>
</dbReference>
<evidence type="ECO:0000256" key="17">
    <source>
        <dbReference type="ARBA" id="ARBA00025207"/>
    </source>
</evidence>
<evidence type="ECO:0000313" key="21">
    <source>
        <dbReference type="Proteomes" id="UP001589813"/>
    </source>
</evidence>
<dbReference type="Proteomes" id="UP001589813">
    <property type="component" value="Unassembled WGS sequence"/>
</dbReference>
<dbReference type="InterPro" id="IPR003661">
    <property type="entry name" value="HisK_dim/P_dom"/>
</dbReference>
<dbReference type="InterPro" id="IPR036097">
    <property type="entry name" value="HisK_dim/P_sf"/>
</dbReference>
<organism evidence="20 21">
    <name type="scientific">Rheinheimera tilapiae</name>
    <dbReference type="NCBI Taxonomy" id="875043"/>
    <lineage>
        <taxon>Bacteria</taxon>
        <taxon>Pseudomonadati</taxon>
        <taxon>Pseudomonadota</taxon>
        <taxon>Gammaproteobacteria</taxon>
        <taxon>Chromatiales</taxon>
        <taxon>Chromatiaceae</taxon>
        <taxon>Rheinheimera</taxon>
    </lineage>
</organism>
<keyword evidence="13" id="KW-0067">ATP-binding</keyword>
<comment type="catalytic activity">
    <reaction evidence="1">
        <text>ATP + protein L-histidine = ADP + protein N-phospho-L-histidine.</text>
        <dbReference type="EC" id="2.7.13.3"/>
    </reaction>
</comment>
<feature type="transmembrane region" description="Helical" evidence="18">
    <location>
        <begin position="9"/>
        <end position="28"/>
    </location>
</feature>
<accession>A0ABV6B9E4</accession>
<evidence type="ECO:0000256" key="13">
    <source>
        <dbReference type="ARBA" id="ARBA00022840"/>
    </source>
</evidence>
<dbReference type="RefSeq" id="WP_377240841.1">
    <property type="nucleotide sequence ID" value="NZ_JBHLXP010000001.1"/>
</dbReference>
<dbReference type="InterPro" id="IPR021766">
    <property type="entry name" value="PhoR_N"/>
</dbReference>
<dbReference type="CDD" id="cd00130">
    <property type="entry name" value="PAS"/>
    <property type="match status" value="1"/>
</dbReference>
<dbReference type="NCBIfam" id="NF008235">
    <property type="entry name" value="PRK11006.1"/>
    <property type="match status" value="1"/>
</dbReference>
<keyword evidence="11" id="KW-0547">Nucleotide-binding</keyword>
<evidence type="ECO:0000313" key="20">
    <source>
        <dbReference type="EMBL" id="MFC0047493.1"/>
    </source>
</evidence>
<dbReference type="InterPro" id="IPR000014">
    <property type="entry name" value="PAS"/>
</dbReference>
<evidence type="ECO:0000256" key="9">
    <source>
        <dbReference type="ARBA" id="ARBA00022679"/>
    </source>
</evidence>
<evidence type="ECO:0000256" key="14">
    <source>
        <dbReference type="ARBA" id="ARBA00022989"/>
    </source>
</evidence>
<evidence type="ECO:0000259" key="19">
    <source>
        <dbReference type="PROSITE" id="PS50109"/>
    </source>
</evidence>
<evidence type="ECO:0000256" key="11">
    <source>
        <dbReference type="ARBA" id="ARBA00022741"/>
    </source>
</evidence>
<keyword evidence="10 18" id="KW-0812">Transmembrane</keyword>
<evidence type="ECO:0000256" key="6">
    <source>
        <dbReference type="ARBA" id="ARBA00022475"/>
    </source>
</evidence>
<dbReference type="SMART" id="SM00091">
    <property type="entry name" value="PAS"/>
    <property type="match status" value="1"/>
</dbReference>
<dbReference type="SMART" id="SM00388">
    <property type="entry name" value="HisKA"/>
    <property type="match status" value="1"/>
</dbReference>
<dbReference type="Pfam" id="PF02518">
    <property type="entry name" value="HATPase_c"/>
    <property type="match status" value="1"/>
</dbReference>
<proteinExistence type="predicted"/>
<keyword evidence="12 20" id="KW-0418">Kinase</keyword>
<dbReference type="InterPro" id="IPR050351">
    <property type="entry name" value="BphY/WalK/GraS-like"/>
</dbReference>
<evidence type="ECO:0000256" key="8">
    <source>
        <dbReference type="ARBA" id="ARBA00022592"/>
    </source>
</evidence>
<dbReference type="SMART" id="SM00387">
    <property type="entry name" value="HATPase_c"/>
    <property type="match status" value="1"/>
</dbReference>
<dbReference type="Gene3D" id="1.10.287.130">
    <property type="match status" value="1"/>
</dbReference>
<keyword evidence="15" id="KW-0902">Two-component regulatory system</keyword>
<comment type="subcellular location">
    <subcellularLocation>
        <location evidence="2">Cell membrane</location>
    </subcellularLocation>
</comment>
<dbReference type="SUPFAM" id="SSF55874">
    <property type="entry name" value="ATPase domain of HSP90 chaperone/DNA topoisomerase II/histidine kinase"/>
    <property type="match status" value="1"/>
</dbReference>
<evidence type="ECO:0000256" key="3">
    <source>
        <dbReference type="ARBA" id="ARBA00012438"/>
    </source>
</evidence>
<dbReference type="Pfam" id="PF00512">
    <property type="entry name" value="HisKA"/>
    <property type="match status" value="1"/>
</dbReference>
<dbReference type="InterPro" id="IPR005467">
    <property type="entry name" value="His_kinase_dom"/>
</dbReference>
<evidence type="ECO:0000256" key="10">
    <source>
        <dbReference type="ARBA" id="ARBA00022692"/>
    </source>
</evidence>
<keyword evidence="14 18" id="KW-1133">Transmembrane helix</keyword>
<keyword evidence="8" id="KW-0592">Phosphate transport</keyword>
<evidence type="ECO:0000256" key="12">
    <source>
        <dbReference type="ARBA" id="ARBA00022777"/>
    </source>
</evidence>
<keyword evidence="6" id="KW-1003">Cell membrane</keyword>
<dbReference type="PRINTS" id="PR00344">
    <property type="entry name" value="BCTRLSENSOR"/>
</dbReference>
<dbReference type="InterPro" id="IPR035965">
    <property type="entry name" value="PAS-like_dom_sf"/>
</dbReference>
<evidence type="ECO:0000256" key="15">
    <source>
        <dbReference type="ARBA" id="ARBA00023012"/>
    </source>
</evidence>
<dbReference type="Pfam" id="PF13188">
    <property type="entry name" value="PAS_8"/>
    <property type="match status" value="1"/>
</dbReference>
<keyword evidence="7" id="KW-0597">Phosphoprotein</keyword>
<dbReference type="EMBL" id="JBHLXP010000001">
    <property type="protein sequence ID" value="MFC0047493.1"/>
    <property type="molecule type" value="Genomic_DNA"/>
</dbReference>
<sequence length="446" mass="51486">MRLLLSKRVIVSRLAGLALLAAGLGWLFDLTAEFLLLLAAGIIAWHYKHLFLLDKWLWRDRKLSPPAGDGSWQQVFDGIYYRQRKARKKNKDLRALVRRFRDGAEALPDAIVVLSLDWTIVWCNKLAQQMAGLRWPMDERQRIDNLIRNPEFQQYLQQQNFEQAIELPSPLTEDLTLEYRVLQYGEKQYLLIIRDITQLKQLEQIRKDFVANVSHELRTPLTVLQGYLEMMEPEHLPQQAIWQKAHSVMLDQTKRMDNLVQQLLTLSRIEAAAKVHYDENVDAPAMLTLLEQEAHSLNREKQHQISFDIDLDLRVNAITEELRSAFSNLVTNAIKYTPDGGDIKVSWRREHHKAVFTVTDNGEGIAPQHVKRLTERFYRVDQARARTTGGTGLGLAIVKHVLSRHQSRLMIFSEPKRGSSFSFALPPELVVGELTANQPKLPKKLK</sequence>
<dbReference type="NCBIfam" id="TIGR02966">
    <property type="entry name" value="phoR_proteo"/>
    <property type="match status" value="1"/>
</dbReference>
<comment type="caution">
    <text evidence="20">The sequence shown here is derived from an EMBL/GenBank/DDBJ whole genome shotgun (WGS) entry which is preliminary data.</text>
</comment>
<keyword evidence="21" id="KW-1185">Reference proteome</keyword>
<reference evidence="20 21" key="1">
    <citation type="submission" date="2024-09" db="EMBL/GenBank/DDBJ databases">
        <authorList>
            <person name="Sun Q."/>
            <person name="Mori K."/>
        </authorList>
    </citation>
    <scope>NUCLEOTIDE SEQUENCE [LARGE SCALE GENOMIC DNA]</scope>
    <source>
        <strain evidence="20 21">KCTC 23315</strain>
    </source>
</reference>
<evidence type="ECO:0000256" key="2">
    <source>
        <dbReference type="ARBA" id="ARBA00004236"/>
    </source>
</evidence>
<dbReference type="InterPro" id="IPR014310">
    <property type="entry name" value="Sig_transdc_His_kinase_PhoR"/>
</dbReference>
<dbReference type="PANTHER" id="PTHR45453">
    <property type="entry name" value="PHOSPHATE REGULON SENSOR PROTEIN PHOR"/>
    <property type="match status" value="1"/>
</dbReference>
<keyword evidence="16 18" id="KW-0472">Membrane</keyword>
<evidence type="ECO:0000256" key="1">
    <source>
        <dbReference type="ARBA" id="ARBA00000085"/>
    </source>
</evidence>
<dbReference type="CDD" id="cd00082">
    <property type="entry name" value="HisKA"/>
    <property type="match status" value="1"/>
</dbReference>
<evidence type="ECO:0000256" key="16">
    <source>
        <dbReference type="ARBA" id="ARBA00023136"/>
    </source>
</evidence>
<evidence type="ECO:0000256" key="18">
    <source>
        <dbReference type="SAM" id="Phobius"/>
    </source>
</evidence>
<evidence type="ECO:0000256" key="5">
    <source>
        <dbReference type="ARBA" id="ARBA00022448"/>
    </source>
</evidence>
<dbReference type="PROSITE" id="PS50109">
    <property type="entry name" value="HIS_KIN"/>
    <property type="match status" value="1"/>
</dbReference>
<dbReference type="PANTHER" id="PTHR45453:SF1">
    <property type="entry name" value="PHOSPHATE REGULON SENSOR PROTEIN PHOR"/>
    <property type="match status" value="1"/>
</dbReference>
<dbReference type="SUPFAM" id="SSF55785">
    <property type="entry name" value="PYP-like sensor domain (PAS domain)"/>
    <property type="match status" value="1"/>
</dbReference>
<evidence type="ECO:0000256" key="7">
    <source>
        <dbReference type="ARBA" id="ARBA00022553"/>
    </source>
</evidence>
<evidence type="ECO:0000256" key="4">
    <source>
        <dbReference type="ARBA" id="ARBA00019665"/>
    </source>
</evidence>
<dbReference type="Gene3D" id="3.30.565.10">
    <property type="entry name" value="Histidine kinase-like ATPase, C-terminal domain"/>
    <property type="match status" value="1"/>
</dbReference>
<keyword evidence="5" id="KW-0813">Transport</keyword>
<dbReference type="InterPro" id="IPR004358">
    <property type="entry name" value="Sig_transdc_His_kin-like_C"/>
</dbReference>
<dbReference type="GO" id="GO:0004673">
    <property type="term" value="F:protein histidine kinase activity"/>
    <property type="evidence" value="ECO:0007669"/>
    <property type="project" value="UniProtKB-EC"/>
</dbReference>
<name>A0ABV6B9E4_9GAMM</name>
<gene>
    <name evidence="20" type="primary">phoR</name>
    <name evidence="20" type="ORF">ACFFJP_04195</name>
</gene>
<dbReference type="EC" id="2.7.13.3" evidence="3"/>
<comment type="function">
    <text evidence="17">Member of the two-component regulatory system PhoR/PhoB involved in the phosphate regulon genes expression. PhoR may function as a membrane-associated protein kinase that phosphorylates PhoB in response to environmental signals.</text>
</comment>
<feature type="domain" description="Histidine kinase" evidence="19">
    <location>
        <begin position="212"/>
        <end position="429"/>
    </location>
</feature>
<keyword evidence="9 20" id="KW-0808">Transferase</keyword>
<protein>
    <recommendedName>
        <fullName evidence="4">Phosphate regulon sensor protein PhoR</fullName>
        <ecNumber evidence="3">2.7.13.3</ecNumber>
    </recommendedName>
</protein>
<dbReference type="InterPro" id="IPR036890">
    <property type="entry name" value="HATPase_C_sf"/>
</dbReference>
<dbReference type="Gene3D" id="3.30.450.20">
    <property type="entry name" value="PAS domain"/>
    <property type="match status" value="1"/>
</dbReference>